<dbReference type="AlphaFoldDB" id="A0AAD8SVT7"/>
<name>A0AAD8SVT7_LOLMU</name>
<proteinExistence type="predicted"/>
<feature type="compositionally biased region" description="Basic residues" evidence="1">
    <location>
        <begin position="521"/>
        <end position="532"/>
    </location>
</feature>
<reference evidence="2" key="1">
    <citation type="submission" date="2023-07" db="EMBL/GenBank/DDBJ databases">
        <title>A chromosome-level genome assembly of Lolium multiflorum.</title>
        <authorList>
            <person name="Chen Y."/>
            <person name="Copetti D."/>
            <person name="Kolliker R."/>
            <person name="Studer B."/>
        </authorList>
    </citation>
    <scope>NUCLEOTIDE SEQUENCE</scope>
    <source>
        <strain evidence="2">02402/16</strain>
        <tissue evidence="2">Leaf</tissue>
    </source>
</reference>
<comment type="caution">
    <text evidence="2">The sequence shown here is derived from an EMBL/GenBank/DDBJ whole genome shotgun (WGS) entry which is preliminary data.</text>
</comment>
<gene>
    <name evidence="2" type="ORF">QYE76_052689</name>
</gene>
<feature type="region of interest" description="Disordered" evidence="1">
    <location>
        <begin position="43"/>
        <end position="110"/>
    </location>
</feature>
<evidence type="ECO:0000256" key="1">
    <source>
        <dbReference type="SAM" id="MobiDB-lite"/>
    </source>
</evidence>
<organism evidence="2 3">
    <name type="scientific">Lolium multiflorum</name>
    <name type="common">Italian ryegrass</name>
    <name type="synonym">Lolium perenne subsp. multiflorum</name>
    <dbReference type="NCBI Taxonomy" id="4521"/>
    <lineage>
        <taxon>Eukaryota</taxon>
        <taxon>Viridiplantae</taxon>
        <taxon>Streptophyta</taxon>
        <taxon>Embryophyta</taxon>
        <taxon>Tracheophyta</taxon>
        <taxon>Spermatophyta</taxon>
        <taxon>Magnoliopsida</taxon>
        <taxon>Liliopsida</taxon>
        <taxon>Poales</taxon>
        <taxon>Poaceae</taxon>
        <taxon>BOP clade</taxon>
        <taxon>Pooideae</taxon>
        <taxon>Poodae</taxon>
        <taxon>Poeae</taxon>
        <taxon>Poeae Chloroplast Group 2 (Poeae type)</taxon>
        <taxon>Loliodinae</taxon>
        <taxon>Loliinae</taxon>
        <taxon>Lolium</taxon>
    </lineage>
</organism>
<feature type="compositionally biased region" description="Low complexity" evidence="1">
    <location>
        <begin position="47"/>
        <end position="78"/>
    </location>
</feature>
<dbReference type="Proteomes" id="UP001231189">
    <property type="component" value="Unassembled WGS sequence"/>
</dbReference>
<sequence>MEKNEMPIVGASAAAPVRPCRCFQRAAGASAAAPSGPCRCFQRSGGASAAAPVQPPVASSNVAAGASAPPRPGPVAASNVAAAHRPPPSRPRPLGPVESSDVDSDDESFHTKTRHVLRRLQAGQYGRPFAQGIYKCPFCNRRLFDTNFNTLLNHAESIGSHGARVGSTVNVHAYMAKHKALGIHLRNLQASHTRHLEALNVPTALSEVLAEKTAAALWLKLESICMSKDLTSKMHVKMKLFSHNRDEQTLAEVYDALQQREKIKSVVQAEGSSSKAEALQPRLDSHVTLLSPSTAVAATVDTPPPLKFQRSASPSRACVIALIGAMLALCKFEAYVGVRMLWCRPLPKPATLERDDVEEDAMLTSAAVASRYFDVLDTMMNWGSWLAAAARAEPLVFAFGGWPRCVCLQALGSGEIFRCLEHGQQVYKAREKATGQIVASPRDDEGVPSMALRSPAADAVRGPARRAPTRPRAGPNKEGQTILYLVFEYMDTDTKTFIRGHREPREIPAHTVKCLNVPRASSRKTPARRSPRRREVAGEKMGTVAAPVEVPTSAAEVDISLPHGGLPRRAHGVGRRRGGHLSIDSADEVDPDLNLVKGRGGSLSSRLGGRFVFIVD</sequence>
<evidence type="ECO:0000313" key="3">
    <source>
        <dbReference type="Proteomes" id="UP001231189"/>
    </source>
</evidence>
<evidence type="ECO:0000313" key="2">
    <source>
        <dbReference type="EMBL" id="KAK1664530.1"/>
    </source>
</evidence>
<accession>A0AAD8SVT7</accession>
<feature type="compositionally biased region" description="Pro residues" evidence="1">
    <location>
        <begin position="85"/>
        <end position="94"/>
    </location>
</feature>
<feature type="region of interest" description="Disordered" evidence="1">
    <location>
        <begin position="456"/>
        <end position="477"/>
    </location>
</feature>
<dbReference type="EMBL" id="JAUUTY010000003">
    <property type="protein sequence ID" value="KAK1664530.1"/>
    <property type="molecule type" value="Genomic_DNA"/>
</dbReference>
<feature type="region of interest" description="Disordered" evidence="1">
    <location>
        <begin position="520"/>
        <end position="541"/>
    </location>
</feature>
<keyword evidence="3" id="KW-1185">Reference proteome</keyword>
<protein>
    <submittedName>
        <fullName evidence="2">Uncharacterized protein</fullName>
    </submittedName>
</protein>